<reference evidence="2" key="1">
    <citation type="journal article" date="2012" name="Nat. Biotechnol.">
        <title>Reference genome sequence of the model plant Setaria.</title>
        <authorList>
            <person name="Bennetzen J.L."/>
            <person name="Schmutz J."/>
            <person name="Wang H."/>
            <person name="Percifield R."/>
            <person name="Hawkins J."/>
            <person name="Pontaroli A.C."/>
            <person name="Estep M."/>
            <person name="Feng L."/>
            <person name="Vaughn J.N."/>
            <person name="Grimwood J."/>
            <person name="Jenkins J."/>
            <person name="Barry K."/>
            <person name="Lindquist E."/>
            <person name="Hellsten U."/>
            <person name="Deshpande S."/>
            <person name="Wang X."/>
            <person name="Wu X."/>
            <person name="Mitros T."/>
            <person name="Triplett J."/>
            <person name="Yang X."/>
            <person name="Ye C.Y."/>
            <person name="Mauro-Herrera M."/>
            <person name="Wang L."/>
            <person name="Li P."/>
            <person name="Sharma M."/>
            <person name="Sharma R."/>
            <person name="Ronald P.C."/>
            <person name="Panaud O."/>
            <person name="Kellogg E.A."/>
            <person name="Brutnell T.P."/>
            <person name="Doust A.N."/>
            <person name="Tuskan G.A."/>
            <person name="Rokhsar D."/>
            <person name="Devos K.M."/>
        </authorList>
    </citation>
    <scope>NUCLEOTIDE SEQUENCE [LARGE SCALE GENOMIC DNA]</scope>
    <source>
        <strain evidence="2">cv. Yugu1</strain>
    </source>
</reference>
<name>K4APH4_SETIT</name>
<dbReference type="Gramene" id="KQK87206">
    <property type="protein sequence ID" value="KQK87206"/>
    <property type="gene ID" value="SETIT_040822mg"/>
</dbReference>
<keyword evidence="2" id="KW-1185">Reference proteome</keyword>
<reference evidence="1" key="2">
    <citation type="submission" date="2018-08" db="UniProtKB">
        <authorList>
            <consortium name="EnsemblPlants"/>
        </authorList>
    </citation>
    <scope>IDENTIFICATION</scope>
    <source>
        <strain evidence="1">Yugu1</strain>
    </source>
</reference>
<dbReference type="EMBL" id="AGNK02005374">
    <property type="status" value="NOT_ANNOTATED_CDS"/>
    <property type="molecule type" value="Genomic_DNA"/>
</dbReference>
<dbReference type="EnsemblPlants" id="KQK87206">
    <property type="protein sequence ID" value="KQK87206"/>
    <property type="gene ID" value="SETIT_040822mg"/>
</dbReference>
<dbReference type="InParanoid" id="K4APH4"/>
<proteinExistence type="predicted"/>
<dbReference type="AlphaFoldDB" id="K4APH4"/>
<evidence type="ECO:0000313" key="2">
    <source>
        <dbReference type="Proteomes" id="UP000004995"/>
    </source>
</evidence>
<sequence length="30" mass="3613">MPIYGYQNQEQNCHTKRVFIFFTILMADGF</sequence>
<dbReference type="Proteomes" id="UP000004995">
    <property type="component" value="Unassembled WGS sequence"/>
</dbReference>
<accession>K4APH4</accession>
<evidence type="ECO:0000313" key="1">
    <source>
        <dbReference type="EnsemblPlants" id="KQK87206"/>
    </source>
</evidence>
<organism evidence="1 2">
    <name type="scientific">Setaria italica</name>
    <name type="common">Foxtail millet</name>
    <name type="synonym">Panicum italicum</name>
    <dbReference type="NCBI Taxonomy" id="4555"/>
    <lineage>
        <taxon>Eukaryota</taxon>
        <taxon>Viridiplantae</taxon>
        <taxon>Streptophyta</taxon>
        <taxon>Embryophyta</taxon>
        <taxon>Tracheophyta</taxon>
        <taxon>Spermatophyta</taxon>
        <taxon>Magnoliopsida</taxon>
        <taxon>Liliopsida</taxon>
        <taxon>Poales</taxon>
        <taxon>Poaceae</taxon>
        <taxon>PACMAD clade</taxon>
        <taxon>Panicoideae</taxon>
        <taxon>Panicodae</taxon>
        <taxon>Paniceae</taxon>
        <taxon>Cenchrinae</taxon>
        <taxon>Setaria</taxon>
    </lineage>
</organism>
<dbReference type="HOGENOM" id="CLU_3407057_0_0_1"/>
<protein>
    <submittedName>
        <fullName evidence="1">Uncharacterized protein</fullName>
    </submittedName>
</protein>